<organism evidence="2">
    <name type="scientific">Medioppia subpectinata</name>
    <dbReference type="NCBI Taxonomy" id="1979941"/>
    <lineage>
        <taxon>Eukaryota</taxon>
        <taxon>Metazoa</taxon>
        <taxon>Ecdysozoa</taxon>
        <taxon>Arthropoda</taxon>
        <taxon>Chelicerata</taxon>
        <taxon>Arachnida</taxon>
        <taxon>Acari</taxon>
        <taxon>Acariformes</taxon>
        <taxon>Sarcoptiformes</taxon>
        <taxon>Oribatida</taxon>
        <taxon>Brachypylina</taxon>
        <taxon>Oppioidea</taxon>
        <taxon>Oppiidae</taxon>
        <taxon>Medioppia</taxon>
    </lineage>
</organism>
<reference evidence="2" key="1">
    <citation type="submission" date="2020-11" db="EMBL/GenBank/DDBJ databases">
        <authorList>
            <person name="Tran Van P."/>
        </authorList>
    </citation>
    <scope>NUCLEOTIDE SEQUENCE</scope>
</reference>
<accession>A0A7R9LKU0</accession>
<dbReference type="EMBL" id="CAJPIZ010029422">
    <property type="protein sequence ID" value="CAG2119690.1"/>
    <property type="molecule type" value="Genomic_DNA"/>
</dbReference>
<evidence type="ECO:0000313" key="3">
    <source>
        <dbReference type="Proteomes" id="UP000759131"/>
    </source>
</evidence>
<feature type="region of interest" description="Disordered" evidence="1">
    <location>
        <begin position="1"/>
        <end position="41"/>
    </location>
</feature>
<evidence type="ECO:0000313" key="2">
    <source>
        <dbReference type="EMBL" id="CAD7643537.1"/>
    </source>
</evidence>
<proteinExistence type="predicted"/>
<feature type="compositionally biased region" description="Low complexity" evidence="1">
    <location>
        <begin position="23"/>
        <end position="32"/>
    </location>
</feature>
<gene>
    <name evidence="2" type="ORF">OSB1V03_LOCUS19637</name>
</gene>
<name>A0A7R9LKU0_9ACAR</name>
<dbReference type="AlphaFoldDB" id="A0A7R9LKU0"/>
<dbReference type="Proteomes" id="UP000759131">
    <property type="component" value="Unassembled WGS sequence"/>
</dbReference>
<protein>
    <submittedName>
        <fullName evidence="2">Uncharacterized protein</fullName>
    </submittedName>
</protein>
<feature type="non-terminal residue" evidence="2">
    <location>
        <position position="112"/>
    </location>
</feature>
<keyword evidence="3" id="KW-1185">Reference proteome</keyword>
<dbReference type="EMBL" id="OC883997">
    <property type="protein sequence ID" value="CAD7643537.1"/>
    <property type="molecule type" value="Genomic_DNA"/>
</dbReference>
<evidence type="ECO:0000256" key="1">
    <source>
        <dbReference type="SAM" id="MobiDB-lite"/>
    </source>
</evidence>
<sequence length="112" mass="12326">MSHMLGPKKSRFRDSATLPIDINNGFNNTPNNPMAAEDNESTPAVNLNPLQVNKMMADIHKQIEERKLKLKIGGPVQQPPPPKKVTPQLATPSVPPMPSMPAQRMSADLDHK</sequence>
<feature type="compositionally biased region" description="Basic residues" evidence="1">
    <location>
        <begin position="1"/>
        <end position="11"/>
    </location>
</feature>
<feature type="region of interest" description="Disordered" evidence="1">
    <location>
        <begin position="70"/>
        <end position="112"/>
    </location>
</feature>